<feature type="compositionally biased region" description="Basic and acidic residues" evidence="1">
    <location>
        <begin position="618"/>
        <end position="632"/>
    </location>
</feature>
<reference evidence="3 4" key="1">
    <citation type="submission" date="2016-06" db="EMBL/GenBank/DDBJ databases">
        <title>Comparative genomics of the ectomycorrhizal sister species Rhizopogon vinicolor and Rhizopogon vesiculosus (Basidiomycota: Boletales) reveals a divergence of the mating type B locus.</title>
        <authorList>
            <consortium name="DOE Joint Genome Institute"/>
            <person name="Mujic A.B."/>
            <person name="Kuo A."/>
            <person name="Tritt A."/>
            <person name="Lipzen A."/>
            <person name="Chen C."/>
            <person name="Johnson J."/>
            <person name="Sharma A."/>
            <person name="Barry K."/>
            <person name="Grigoriev I.V."/>
            <person name="Spatafora J.W."/>
        </authorList>
    </citation>
    <scope>NUCLEOTIDE SEQUENCE [LARGE SCALE GENOMIC DNA]</scope>
    <source>
        <strain evidence="3 4">AM-OR11-026</strain>
    </source>
</reference>
<dbReference type="EMBL" id="KV448122">
    <property type="protein sequence ID" value="OAX44757.1"/>
    <property type="molecule type" value="Genomic_DNA"/>
</dbReference>
<feature type="region of interest" description="Disordered" evidence="1">
    <location>
        <begin position="343"/>
        <end position="362"/>
    </location>
</feature>
<protein>
    <submittedName>
        <fullName evidence="3">Uncharacterized protein</fullName>
    </submittedName>
</protein>
<feature type="transmembrane region" description="Helical" evidence="2">
    <location>
        <begin position="452"/>
        <end position="473"/>
    </location>
</feature>
<feature type="transmembrane region" description="Helical" evidence="2">
    <location>
        <begin position="167"/>
        <end position="188"/>
    </location>
</feature>
<feature type="transmembrane region" description="Helical" evidence="2">
    <location>
        <begin position="425"/>
        <end position="446"/>
    </location>
</feature>
<keyword evidence="2" id="KW-0812">Transmembrane</keyword>
<feature type="region of interest" description="Disordered" evidence="1">
    <location>
        <begin position="605"/>
        <end position="632"/>
    </location>
</feature>
<dbReference type="AlphaFoldDB" id="A0A1B7NIP6"/>
<evidence type="ECO:0000256" key="1">
    <source>
        <dbReference type="SAM" id="MobiDB-lite"/>
    </source>
</evidence>
<evidence type="ECO:0000313" key="3">
    <source>
        <dbReference type="EMBL" id="OAX44757.1"/>
    </source>
</evidence>
<organism evidence="3 4">
    <name type="scientific">Rhizopogon vinicolor AM-OR11-026</name>
    <dbReference type="NCBI Taxonomy" id="1314800"/>
    <lineage>
        <taxon>Eukaryota</taxon>
        <taxon>Fungi</taxon>
        <taxon>Dikarya</taxon>
        <taxon>Basidiomycota</taxon>
        <taxon>Agaricomycotina</taxon>
        <taxon>Agaricomycetes</taxon>
        <taxon>Agaricomycetidae</taxon>
        <taxon>Boletales</taxon>
        <taxon>Suillineae</taxon>
        <taxon>Rhizopogonaceae</taxon>
        <taxon>Rhizopogon</taxon>
    </lineage>
</organism>
<dbReference type="Proteomes" id="UP000092154">
    <property type="component" value="Unassembled WGS sequence"/>
</dbReference>
<name>A0A1B7NIP6_9AGAM</name>
<sequence length="650" mass="71782">MPPYKDSSEPAPPLMPHDVPTSTPPPSDIVPRVHALVTPITSSTSESQAQVVVIDLNTLVTIPDFTRFYHTDPATFQPVYYALNDGSLVAPPFLTDLSRSNISLIITTLLLAIFARNIYTSATFIWCGKVRKKGLLYTVFLSQLLAPPALIPLLAAHFQRVISCNAVLLVTSANAGISMSLLVTGILGVKAYRCLDNSRLVLVVLLLLRTTALAFLTFELGSLQGLRSLSGRCYRITDDISSAFIILLLVESFFVCLCFLYAVWKSHGSVAARGRVAISLSMDDIPDPPVERRTQSMDTSHSRRGWWDYVPTADPSSLFSSRSRRTESHDLSARDGVRRFRSGDNVENSVSSIPPVPPLPLDYNSPPRASTVRMSTAIQTCPNPRRESALPTSQRASSPALSSMSRISRFMPRVALFKEVMRDELIYTTFITAFTVVSVAMTLIGVHSEVEIDHICWIGLDWTLISCLVMHSFGRVIRRHKIEALLQQPSTWRHNLFTDRSSAELLGEGRARIAAARSSFGRSSQARTRRSALTIRRHDPPDSLCDSSTRQLFPSSISESCDSRVEDTCCVTPSSIGTSNLLSPVHKVDPFNGVHIILPTDQLTHGVDRFPSSGRDSSSSHRSDSPKDTDENVFRQMYDNSFPSIPLVCT</sequence>
<accession>A0A1B7NIP6</accession>
<feature type="transmembrane region" description="Helical" evidence="2">
    <location>
        <begin position="134"/>
        <end position="155"/>
    </location>
</feature>
<feature type="transmembrane region" description="Helical" evidence="2">
    <location>
        <begin position="200"/>
        <end position="220"/>
    </location>
</feature>
<feature type="region of interest" description="Disordered" evidence="1">
    <location>
        <begin position="1"/>
        <end position="26"/>
    </location>
</feature>
<proteinExistence type="predicted"/>
<keyword evidence="2" id="KW-1133">Transmembrane helix</keyword>
<keyword evidence="2" id="KW-0472">Membrane</keyword>
<keyword evidence="4" id="KW-1185">Reference proteome</keyword>
<gene>
    <name evidence="3" type="ORF">K503DRAFT_728375</name>
</gene>
<evidence type="ECO:0000256" key="2">
    <source>
        <dbReference type="SAM" id="Phobius"/>
    </source>
</evidence>
<dbReference type="InParanoid" id="A0A1B7NIP6"/>
<evidence type="ECO:0000313" key="4">
    <source>
        <dbReference type="Proteomes" id="UP000092154"/>
    </source>
</evidence>
<dbReference type="OrthoDB" id="3267487at2759"/>
<feature type="transmembrane region" description="Helical" evidence="2">
    <location>
        <begin position="240"/>
        <end position="264"/>
    </location>
</feature>
<feature type="transmembrane region" description="Helical" evidence="2">
    <location>
        <begin position="102"/>
        <end position="127"/>
    </location>
</feature>